<evidence type="ECO:0000256" key="1">
    <source>
        <dbReference type="SAM" id="MobiDB-lite"/>
    </source>
</evidence>
<dbReference type="EMBL" id="SJPS01000012">
    <property type="protein sequence ID" value="TWU20898.1"/>
    <property type="molecule type" value="Genomic_DNA"/>
</dbReference>
<protein>
    <submittedName>
        <fullName evidence="2">Uncharacterized protein</fullName>
    </submittedName>
</protein>
<evidence type="ECO:0000313" key="3">
    <source>
        <dbReference type="Proteomes" id="UP000318437"/>
    </source>
</evidence>
<keyword evidence="3" id="KW-1185">Reference proteome</keyword>
<evidence type="ECO:0000313" key="2">
    <source>
        <dbReference type="EMBL" id="TWU20898.1"/>
    </source>
</evidence>
<dbReference type="OrthoDB" id="277106at2"/>
<comment type="caution">
    <text evidence="2">The sequence shown here is derived from an EMBL/GenBank/DDBJ whole genome shotgun (WGS) entry which is preliminary data.</text>
</comment>
<name>A0A5C6C9P3_9BACT</name>
<sequence length="614" mass="68061">MSTTIESPNAKASSKEEKSKSFSSRARRANFWSDSAPKNIVPEDNWETWVSHLSRRRNPRTVDALFSAKVSSLAWGLEDFHLEPLSTELLQLLARSIEKGKLNKSAVGDVLLRWLQGTNAQPQSVDFAIECLAVAHLLPSVVSSVEEDFWWSLIDALGEIVACMEDWQIDAEMPAESCLVHQLLAGELPLTLAYLFPEMRPLAKLRKSAHDALSEGLIELTNGEGLPRASHLSEFRAFLASWTRCSAMGSAMKKRPWTKKAEEQFHYAIARSLMLSCSTGAPLLASENSSSWSPDFLEAVLKVGGNSADRTAALDMFIKKIAKHLSGKSGKEVPETSYQCEWAGLAVLRTEYSRSAPVVAIDYATPDLKLDVWVGTQRLLAGTWSTETMSGGKKLEPVGVWEQTCWFSDEDVDYLELAIDLSHGARLERQILLARDDNFLLLADNVLDTPGDAIQHRFSLPLGAEIQFKPEAETRDGTLEAIKSIGRVLPLALPEWRTDPRIGELKQVGDQLQLSQDRPGRRLACPLFIDLDPSRLGKPCTWRQLAVAQALELQPHDVAVGYRAQFGKSQWLIYRSLSAPANRTVLGQNTSVEYLIGRFLAPGGEVEELLQVEG</sequence>
<proteinExistence type="predicted"/>
<feature type="region of interest" description="Disordered" evidence="1">
    <location>
        <begin position="1"/>
        <end position="26"/>
    </location>
</feature>
<gene>
    <name evidence="2" type="ORF">Pla144_47980</name>
</gene>
<organism evidence="2 3">
    <name type="scientific">Bythopirellula polymerisocia</name>
    <dbReference type="NCBI Taxonomy" id="2528003"/>
    <lineage>
        <taxon>Bacteria</taxon>
        <taxon>Pseudomonadati</taxon>
        <taxon>Planctomycetota</taxon>
        <taxon>Planctomycetia</taxon>
        <taxon>Pirellulales</taxon>
        <taxon>Lacipirellulaceae</taxon>
        <taxon>Bythopirellula</taxon>
    </lineage>
</organism>
<dbReference type="AlphaFoldDB" id="A0A5C6C9P3"/>
<dbReference type="Proteomes" id="UP000318437">
    <property type="component" value="Unassembled WGS sequence"/>
</dbReference>
<reference evidence="2 3" key="1">
    <citation type="submission" date="2019-02" db="EMBL/GenBank/DDBJ databases">
        <title>Deep-cultivation of Planctomycetes and their phenomic and genomic characterization uncovers novel biology.</title>
        <authorList>
            <person name="Wiegand S."/>
            <person name="Jogler M."/>
            <person name="Boedeker C."/>
            <person name="Pinto D."/>
            <person name="Vollmers J."/>
            <person name="Rivas-Marin E."/>
            <person name="Kohn T."/>
            <person name="Peeters S.H."/>
            <person name="Heuer A."/>
            <person name="Rast P."/>
            <person name="Oberbeckmann S."/>
            <person name="Bunk B."/>
            <person name="Jeske O."/>
            <person name="Meyerdierks A."/>
            <person name="Storesund J.E."/>
            <person name="Kallscheuer N."/>
            <person name="Luecker S."/>
            <person name="Lage O.M."/>
            <person name="Pohl T."/>
            <person name="Merkel B.J."/>
            <person name="Hornburger P."/>
            <person name="Mueller R.-W."/>
            <person name="Bruemmer F."/>
            <person name="Labrenz M."/>
            <person name="Spormann A.M."/>
            <person name="Op Den Camp H."/>
            <person name="Overmann J."/>
            <person name="Amann R."/>
            <person name="Jetten M.S.M."/>
            <person name="Mascher T."/>
            <person name="Medema M.H."/>
            <person name="Devos D.P."/>
            <person name="Kaster A.-K."/>
            <person name="Ovreas L."/>
            <person name="Rohde M."/>
            <person name="Galperin M.Y."/>
            <person name="Jogler C."/>
        </authorList>
    </citation>
    <scope>NUCLEOTIDE SEQUENCE [LARGE SCALE GENOMIC DNA]</scope>
    <source>
        <strain evidence="2 3">Pla144</strain>
    </source>
</reference>
<dbReference type="RefSeq" id="WP_146453017.1">
    <property type="nucleotide sequence ID" value="NZ_SJPS01000012.1"/>
</dbReference>
<accession>A0A5C6C9P3</accession>